<feature type="binding site" description="axial binding residue" evidence="5">
    <location>
        <position position="67"/>
    </location>
    <ligand>
        <name>heme c</name>
        <dbReference type="ChEBI" id="CHEBI:61717"/>
        <label>1</label>
    </ligand>
    <ligandPart>
        <name>Fe</name>
        <dbReference type="ChEBI" id="CHEBI:18248"/>
    </ligandPart>
</feature>
<dbReference type="InterPro" id="IPR009056">
    <property type="entry name" value="Cyt_c-like_dom"/>
</dbReference>
<dbReference type="GO" id="GO:0020037">
    <property type="term" value="F:heme binding"/>
    <property type="evidence" value="ECO:0007669"/>
    <property type="project" value="InterPro"/>
</dbReference>
<dbReference type="OrthoDB" id="9811281at2"/>
<feature type="binding site" description="covalent" evidence="4">
    <location>
        <position position="214"/>
    </location>
    <ligand>
        <name>heme c</name>
        <dbReference type="ChEBI" id="CHEBI:61717"/>
        <label>2</label>
    </ligand>
</feature>
<dbReference type="SUPFAM" id="SSF46626">
    <property type="entry name" value="Cytochrome c"/>
    <property type="match status" value="3"/>
</dbReference>
<protein>
    <submittedName>
        <fullName evidence="7">C-type cytochrome</fullName>
    </submittedName>
</protein>
<feature type="binding site" description="covalent" evidence="4">
    <location>
        <position position="328"/>
    </location>
    <ligand>
        <name>heme c</name>
        <dbReference type="ChEBI" id="CHEBI:61717"/>
        <label>3</label>
    </ligand>
</feature>
<dbReference type="PANTHER" id="PTHR35008:SF4">
    <property type="entry name" value="BLL4482 PROTEIN"/>
    <property type="match status" value="1"/>
</dbReference>
<evidence type="ECO:0000256" key="1">
    <source>
        <dbReference type="ARBA" id="ARBA00022617"/>
    </source>
</evidence>
<comment type="caution">
    <text evidence="7">The sequence shown here is derived from an EMBL/GenBank/DDBJ whole genome shotgun (WGS) entry which is preliminary data.</text>
</comment>
<feature type="domain" description="Cytochrome c" evidence="6">
    <location>
        <begin position="315"/>
        <end position="405"/>
    </location>
</feature>
<dbReference type="InterPro" id="IPR014353">
    <property type="entry name" value="Membr-bd_ADH_cyt_c"/>
</dbReference>
<dbReference type="PANTHER" id="PTHR35008">
    <property type="entry name" value="BLL4482 PROTEIN-RELATED"/>
    <property type="match status" value="1"/>
</dbReference>
<dbReference type="PIRSF" id="PIRSF000018">
    <property type="entry name" value="Mb_ADH_cyt_c"/>
    <property type="match status" value="1"/>
</dbReference>
<comment type="cofactor">
    <cofactor evidence="4">
        <name>heme c</name>
        <dbReference type="ChEBI" id="CHEBI:61717"/>
    </cofactor>
    <text evidence="4">Binds 3 heme c groups covalently per subunit.</text>
</comment>
<evidence type="ECO:0000256" key="4">
    <source>
        <dbReference type="PIRSR" id="PIRSR000018-50"/>
    </source>
</evidence>
<feature type="binding site" description="covalent" evidence="4">
    <location>
        <position position="211"/>
    </location>
    <ligand>
        <name>heme c</name>
        <dbReference type="ChEBI" id="CHEBI:61717"/>
        <label>2</label>
    </ligand>
</feature>
<evidence type="ECO:0000313" key="7">
    <source>
        <dbReference type="EMBL" id="TXB70440.1"/>
    </source>
</evidence>
<evidence type="ECO:0000313" key="8">
    <source>
        <dbReference type="Proteomes" id="UP000321562"/>
    </source>
</evidence>
<proteinExistence type="predicted"/>
<sequence>MIRFLRILCLLVILGLVAAGLLMWKGWGAGDIPAATVDLASLDDSQRADLVTRGEAVARAGDCAACHADPGGGSDLAGGLPMVTPMGTIYGTNISPSADHGIGGWSADDLYRAVAWGVAPGGRNLYPAMPYVSYHAITREDSDALYAWLMAQPPVEKPNRANSMIPPFNFRFGISMWNALFRPDAEPFQPAAEEAPQDARGRYLVDVLGHCGECHTPRNAAYAMTDDHLAGNVIEGALAPDLRGAALAERGWTESDLDQFFHRGVAPQGVMTFRMFPVLAHSTSHLSDDDIAAMSGYLLAGQDAPGPKPRDLAGNPDESGHQLYLGLCAGCHGTDGRGQPHSSVPLDTNTTAMFADPINLIRIIGHGIEERNLAQGERMQTMPAFDDQLSDAEMGHLATYLRQRWGGQPEAVSAAAVSDARDTIRQAEAAH</sequence>
<evidence type="ECO:0000259" key="6">
    <source>
        <dbReference type="PROSITE" id="PS51007"/>
    </source>
</evidence>
<dbReference type="GO" id="GO:0005506">
    <property type="term" value="F:iron ion binding"/>
    <property type="evidence" value="ECO:0007669"/>
    <property type="project" value="InterPro"/>
</dbReference>
<dbReference type="InterPro" id="IPR036909">
    <property type="entry name" value="Cyt_c-like_dom_sf"/>
</dbReference>
<dbReference type="InterPro" id="IPR051459">
    <property type="entry name" value="Cytochrome_c-type_DH"/>
</dbReference>
<reference evidence="7 8" key="1">
    <citation type="submission" date="2019-08" db="EMBL/GenBank/DDBJ databases">
        <authorList>
            <person name="Ye J."/>
        </authorList>
    </citation>
    <scope>NUCLEOTIDE SEQUENCE [LARGE SCALE GENOMIC DNA]</scope>
    <source>
        <strain evidence="7 8">TK008</strain>
    </source>
</reference>
<dbReference type="Pfam" id="PF00034">
    <property type="entry name" value="Cytochrom_C"/>
    <property type="match status" value="2"/>
</dbReference>
<evidence type="ECO:0000256" key="3">
    <source>
        <dbReference type="ARBA" id="ARBA00023004"/>
    </source>
</evidence>
<feature type="domain" description="Cytochrome c" evidence="6">
    <location>
        <begin position="196"/>
        <end position="302"/>
    </location>
</feature>
<feature type="binding site" description="axial binding residue" evidence="5">
    <location>
        <position position="215"/>
    </location>
    <ligand>
        <name>heme c</name>
        <dbReference type="ChEBI" id="CHEBI:61717"/>
        <label>2</label>
    </ligand>
    <ligandPart>
        <name>Fe</name>
        <dbReference type="ChEBI" id="CHEBI:18248"/>
    </ligandPart>
</feature>
<feature type="binding site" description="covalent" evidence="4">
    <location>
        <position position="66"/>
    </location>
    <ligand>
        <name>heme c</name>
        <dbReference type="ChEBI" id="CHEBI:61717"/>
        <label>1</label>
    </ligand>
</feature>
<dbReference type="Proteomes" id="UP000321562">
    <property type="component" value="Unassembled WGS sequence"/>
</dbReference>
<keyword evidence="3 5" id="KW-0408">Iron</keyword>
<dbReference type="EMBL" id="VOPL01000001">
    <property type="protein sequence ID" value="TXB70440.1"/>
    <property type="molecule type" value="Genomic_DNA"/>
</dbReference>
<dbReference type="AlphaFoldDB" id="A0A5C6S7S6"/>
<dbReference type="PROSITE" id="PS51007">
    <property type="entry name" value="CYTC"/>
    <property type="match status" value="3"/>
</dbReference>
<organism evidence="7 8">
    <name type="scientific">Paracoccus aurantiacus</name>
    <dbReference type="NCBI Taxonomy" id="2599412"/>
    <lineage>
        <taxon>Bacteria</taxon>
        <taxon>Pseudomonadati</taxon>
        <taxon>Pseudomonadota</taxon>
        <taxon>Alphaproteobacteria</taxon>
        <taxon>Rhodobacterales</taxon>
        <taxon>Paracoccaceae</taxon>
        <taxon>Paracoccus</taxon>
    </lineage>
</organism>
<dbReference type="Gene3D" id="1.10.760.10">
    <property type="entry name" value="Cytochrome c-like domain"/>
    <property type="match status" value="3"/>
</dbReference>
<name>A0A5C6S7S6_9RHOB</name>
<feature type="domain" description="Cytochrome c" evidence="6">
    <location>
        <begin position="49"/>
        <end position="153"/>
    </location>
</feature>
<feature type="binding site" description="axial binding residue" evidence="5">
    <location>
        <position position="332"/>
    </location>
    <ligand>
        <name>heme c</name>
        <dbReference type="ChEBI" id="CHEBI:61717"/>
        <label>3</label>
    </ligand>
    <ligandPart>
        <name>Fe</name>
        <dbReference type="ChEBI" id="CHEBI:18248"/>
    </ligandPart>
</feature>
<accession>A0A5C6S7S6</accession>
<feature type="binding site" description="covalent" evidence="4">
    <location>
        <position position="63"/>
    </location>
    <ligand>
        <name>heme c</name>
        <dbReference type="ChEBI" id="CHEBI:61717"/>
        <label>1</label>
    </ligand>
</feature>
<feature type="binding site" description="covalent" evidence="4">
    <location>
        <position position="331"/>
    </location>
    <ligand>
        <name>heme c</name>
        <dbReference type="ChEBI" id="CHEBI:61717"/>
        <label>3</label>
    </ligand>
</feature>
<evidence type="ECO:0000256" key="2">
    <source>
        <dbReference type="ARBA" id="ARBA00022723"/>
    </source>
</evidence>
<keyword evidence="1 4" id="KW-0349">Heme</keyword>
<evidence type="ECO:0000256" key="5">
    <source>
        <dbReference type="PIRSR" id="PIRSR000018-51"/>
    </source>
</evidence>
<dbReference type="GO" id="GO:0009055">
    <property type="term" value="F:electron transfer activity"/>
    <property type="evidence" value="ECO:0007669"/>
    <property type="project" value="InterPro"/>
</dbReference>
<dbReference type="RefSeq" id="WP_147095789.1">
    <property type="nucleotide sequence ID" value="NZ_JBHUFH010000002.1"/>
</dbReference>
<dbReference type="GO" id="GO:0016614">
    <property type="term" value="F:oxidoreductase activity, acting on CH-OH group of donors"/>
    <property type="evidence" value="ECO:0007669"/>
    <property type="project" value="InterPro"/>
</dbReference>
<keyword evidence="8" id="KW-1185">Reference proteome</keyword>
<gene>
    <name evidence="7" type="ORF">FQV27_00760</name>
</gene>
<keyword evidence="2 5" id="KW-0479">Metal-binding</keyword>
<dbReference type="GO" id="GO:0016020">
    <property type="term" value="C:membrane"/>
    <property type="evidence" value="ECO:0007669"/>
    <property type="project" value="InterPro"/>
</dbReference>